<keyword evidence="7" id="KW-0408">Iron</keyword>
<dbReference type="GO" id="GO:0016887">
    <property type="term" value="F:ATP hydrolysis activity"/>
    <property type="evidence" value="ECO:0007669"/>
    <property type="project" value="InterPro"/>
</dbReference>
<accession>A0A6L9S4B2</accession>
<dbReference type="CDD" id="cd03214">
    <property type="entry name" value="ABC_Iron-Siderophores_B12_Hemin"/>
    <property type="match status" value="1"/>
</dbReference>
<dbReference type="GO" id="GO:0005524">
    <property type="term" value="F:ATP binding"/>
    <property type="evidence" value="ECO:0007669"/>
    <property type="project" value="UniProtKB-KW"/>
</dbReference>
<dbReference type="InterPro" id="IPR017871">
    <property type="entry name" value="ABC_transporter-like_CS"/>
</dbReference>
<comment type="subcellular location">
    <subcellularLocation>
        <location evidence="1">Cell membrane</location>
        <topology evidence="1">Peripheral membrane protein</topology>
    </subcellularLocation>
</comment>
<keyword evidence="5" id="KW-0547">Nucleotide-binding</keyword>
<evidence type="ECO:0000313" key="12">
    <source>
        <dbReference type="EMBL" id="NED99886.1"/>
    </source>
</evidence>
<name>A0A6L9S4B2_9ACTN</name>
<dbReference type="SMART" id="SM00382">
    <property type="entry name" value="AAA"/>
    <property type="match status" value="1"/>
</dbReference>
<dbReference type="Pfam" id="PF00005">
    <property type="entry name" value="ABC_tran"/>
    <property type="match status" value="1"/>
</dbReference>
<dbReference type="FunFam" id="3.40.50.300:FF:000134">
    <property type="entry name" value="Iron-enterobactin ABC transporter ATP-binding protein"/>
    <property type="match status" value="1"/>
</dbReference>
<keyword evidence="8" id="KW-0406">Ion transport</keyword>
<evidence type="ECO:0000256" key="6">
    <source>
        <dbReference type="ARBA" id="ARBA00022840"/>
    </source>
</evidence>
<keyword evidence="9" id="KW-0472">Membrane</keyword>
<dbReference type="GO" id="GO:0006826">
    <property type="term" value="P:iron ion transport"/>
    <property type="evidence" value="ECO:0007669"/>
    <property type="project" value="UniProtKB-KW"/>
</dbReference>
<feature type="domain" description="ABC transporter" evidence="11">
    <location>
        <begin position="31"/>
        <end position="268"/>
    </location>
</feature>
<dbReference type="PANTHER" id="PTHR42771:SF2">
    <property type="entry name" value="IRON(3+)-HYDROXAMATE IMPORT ATP-BINDING PROTEIN FHUC"/>
    <property type="match status" value="1"/>
</dbReference>
<evidence type="ECO:0000313" key="13">
    <source>
        <dbReference type="Proteomes" id="UP000475214"/>
    </source>
</evidence>
<evidence type="ECO:0000256" key="3">
    <source>
        <dbReference type="ARBA" id="ARBA00022475"/>
    </source>
</evidence>
<reference evidence="12 13" key="1">
    <citation type="submission" date="2020-02" db="EMBL/GenBank/DDBJ databases">
        <authorList>
            <person name="Li X.-J."/>
            <person name="Han X.-M."/>
        </authorList>
    </citation>
    <scope>NUCLEOTIDE SEQUENCE [LARGE SCALE GENOMIC DNA]</scope>
    <source>
        <strain evidence="12 13">CCTCC AB 2017055</strain>
    </source>
</reference>
<evidence type="ECO:0000256" key="10">
    <source>
        <dbReference type="SAM" id="MobiDB-lite"/>
    </source>
</evidence>
<feature type="compositionally biased region" description="Basic and acidic residues" evidence="10">
    <location>
        <begin position="1"/>
        <end position="24"/>
    </location>
</feature>
<protein>
    <submittedName>
        <fullName evidence="12">ABC transporter ATP-binding protein</fullName>
    </submittedName>
</protein>
<dbReference type="PANTHER" id="PTHR42771">
    <property type="entry name" value="IRON(3+)-HYDROXAMATE IMPORT ATP-BINDING PROTEIN FHUC"/>
    <property type="match status" value="1"/>
</dbReference>
<keyword evidence="3" id="KW-1003">Cell membrane</keyword>
<evidence type="ECO:0000256" key="2">
    <source>
        <dbReference type="ARBA" id="ARBA00022448"/>
    </source>
</evidence>
<sequence length="301" mass="32660">MPVTVDDRAEQARAGRGDAEHDATPTEQVGLRCVELTLGYHGTQVVNAASVRLLHGQVTALIGPNGSGKSTVLRALARLHRPDSGEITLRDGSSALNLTAKEFARRVTLLAQSRPTPNGICVRDVVEYGRHPYRGRWRREDPDGTAAVTWAMEVTGVDGMADRGVDELSGGELQRVWLATSLAQRTDVLLLDEPTTFLDLRYQIEILDLIRDLADEHHVAVGVVLHDLNQAATVADHVALLHHGEVQAAGAPADVFTAPLLSKVYGLRIDVHPDPDTGHVSMKPVGRHTHRLHDMAVDTTT</sequence>
<dbReference type="PROSITE" id="PS00211">
    <property type="entry name" value="ABC_TRANSPORTER_1"/>
    <property type="match status" value="1"/>
</dbReference>
<evidence type="ECO:0000256" key="7">
    <source>
        <dbReference type="ARBA" id="ARBA00023004"/>
    </source>
</evidence>
<evidence type="ECO:0000256" key="8">
    <source>
        <dbReference type="ARBA" id="ARBA00023065"/>
    </source>
</evidence>
<dbReference type="RefSeq" id="WP_163734666.1">
    <property type="nucleotide sequence ID" value="NZ_JAAGOA010000004.1"/>
</dbReference>
<evidence type="ECO:0000256" key="5">
    <source>
        <dbReference type="ARBA" id="ARBA00022741"/>
    </source>
</evidence>
<gene>
    <name evidence="12" type="ORF">G1H10_06865</name>
</gene>
<dbReference type="Proteomes" id="UP000475214">
    <property type="component" value="Unassembled WGS sequence"/>
</dbReference>
<dbReference type="SUPFAM" id="SSF52540">
    <property type="entry name" value="P-loop containing nucleoside triphosphate hydrolases"/>
    <property type="match status" value="1"/>
</dbReference>
<keyword evidence="4" id="KW-0410">Iron transport</keyword>
<organism evidence="12 13">
    <name type="scientific">Phytoactinopolyspora halotolerans</name>
    <dbReference type="NCBI Taxonomy" id="1981512"/>
    <lineage>
        <taxon>Bacteria</taxon>
        <taxon>Bacillati</taxon>
        <taxon>Actinomycetota</taxon>
        <taxon>Actinomycetes</taxon>
        <taxon>Jiangellales</taxon>
        <taxon>Jiangellaceae</taxon>
        <taxon>Phytoactinopolyspora</taxon>
    </lineage>
</organism>
<dbReference type="GO" id="GO:0005886">
    <property type="term" value="C:plasma membrane"/>
    <property type="evidence" value="ECO:0007669"/>
    <property type="project" value="UniProtKB-SubCell"/>
</dbReference>
<keyword evidence="13" id="KW-1185">Reference proteome</keyword>
<evidence type="ECO:0000256" key="4">
    <source>
        <dbReference type="ARBA" id="ARBA00022496"/>
    </source>
</evidence>
<dbReference type="PROSITE" id="PS50893">
    <property type="entry name" value="ABC_TRANSPORTER_2"/>
    <property type="match status" value="1"/>
</dbReference>
<evidence type="ECO:0000256" key="9">
    <source>
        <dbReference type="ARBA" id="ARBA00023136"/>
    </source>
</evidence>
<proteinExistence type="predicted"/>
<evidence type="ECO:0000259" key="11">
    <source>
        <dbReference type="PROSITE" id="PS50893"/>
    </source>
</evidence>
<feature type="region of interest" description="Disordered" evidence="10">
    <location>
        <begin position="1"/>
        <end position="26"/>
    </location>
</feature>
<keyword evidence="2" id="KW-0813">Transport</keyword>
<dbReference type="InterPro" id="IPR027417">
    <property type="entry name" value="P-loop_NTPase"/>
</dbReference>
<keyword evidence="6 12" id="KW-0067">ATP-binding</keyword>
<dbReference type="AlphaFoldDB" id="A0A6L9S4B2"/>
<dbReference type="InterPro" id="IPR003593">
    <property type="entry name" value="AAA+_ATPase"/>
</dbReference>
<comment type="caution">
    <text evidence="12">The sequence shown here is derived from an EMBL/GenBank/DDBJ whole genome shotgun (WGS) entry which is preliminary data.</text>
</comment>
<dbReference type="InterPro" id="IPR051535">
    <property type="entry name" value="Siderophore_ABC-ATPase"/>
</dbReference>
<dbReference type="InterPro" id="IPR003439">
    <property type="entry name" value="ABC_transporter-like_ATP-bd"/>
</dbReference>
<dbReference type="Gene3D" id="3.40.50.300">
    <property type="entry name" value="P-loop containing nucleotide triphosphate hydrolases"/>
    <property type="match status" value="1"/>
</dbReference>
<dbReference type="EMBL" id="JAAGOA010000004">
    <property type="protein sequence ID" value="NED99886.1"/>
    <property type="molecule type" value="Genomic_DNA"/>
</dbReference>
<evidence type="ECO:0000256" key="1">
    <source>
        <dbReference type="ARBA" id="ARBA00004202"/>
    </source>
</evidence>